<comment type="caution">
    <text evidence="4">The sequence shown here is derived from an EMBL/GenBank/DDBJ whole genome shotgun (WGS) entry which is preliminary data.</text>
</comment>
<name>A0ABW0WMR3_STRNO</name>
<dbReference type="PANTHER" id="PTHR46696:SF4">
    <property type="entry name" value="BIOTIN BIOSYNTHESIS CYTOCHROME P450"/>
    <property type="match status" value="1"/>
</dbReference>
<feature type="compositionally biased region" description="Low complexity" evidence="3">
    <location>
        <begin position="1"/>
        <end position="15"/>
    </location>
</feature>
<dbReference type="InterPro" id="IPR001128">
    <property type="entry name" value="Cyt_P450"/>
</dbReference>
<keyword evidence="2" id="KW-0560">Oxidoreductase</keyword>
<gene>
    <name evidence="4" type="ORF">ACFP3J_21590</name>
</gene>
<keyword evidence="2" id="KW-0408">Iron</keyword>
<keyword evidence="2" id="KW-0479">Metal-binding</keyword>
<dbReference type="PRINTS" id="PR00359">
    <property type="entry name" value="BP450"/>
</dbReference>
<organism evidence="4 5">
    <name type="scientific">Streptomyces nogalater</name>
    <dbReference type="NCBI Taxonomy" id="38314"/>
    <lineage>
        <taxon>Bacteria</taxon>
        <taxon>Bacillati</taxon>
        <taxon>Actinomycetota</taxon>
        <taxon>Actinomycetes</taxon>
        <taxon>Kitasatosporales</taxon>
        <taxon>Streptomycetaceae</taxon>
        <taxon>Streptomyces</taxon>
    </lineage>
</organism>
<evidence type="ECO:0000313" key="4">
    <source>
        <dbReference type="EMBL" id="MFC5658069.1"/>
    </source>
</evidence>
<sequence length="413" mass="44527">MTRPTTPPVRTVLPPSALPGLDLADPATHARHDLSEIWRTLRAEDPVHRHRPAGGGPAFWVVTRYADAAEVYRAPDRFTSERGNVLASLLQGGDSASGVMAAVTDGPRHRELRRVLLKAFSPRVLAAVVDKVERAAHDLVAAVAGRPECDFAEDVAGHLPLKAICDLLDVPGQDRAFLLRLTGTALGSDGPDQSPFDVWQARNDILAYFGELAKSRQKHPGTDAVSTLATATIEGRPLTMDEIVANCYSLILGGDETSRLSMTGAVLAFTEHPAQWQALKNGEVSVDTAVDEVLRWTTPALHFGRTATADTRLNGVPVAAGDIVTVWNASANRDEAVFTDPDRFDLGRTPNKHLSFGHGPHYCVGAYLGRAEIAGLLKALRERVDRIELTGRPRPVYSSMLSGFGSLPVRLVA</sequence>
<dbReference type="PROSITE" id="PS00086">
    <property type="entry name" value="CYTOCHROME_P450"/>
    <property type="match status" value="1"/>
</dbReference>
<comment type="similarity">
    <text evidence="1 2">Belongs to the cytochrome P450 family.</text>
</comment>
<keyword evidence="2" id="KW-0503">Monooxygenase</keyword>
<evidence type="ECO:0000256" key="3">
    <source>
        <dbReference type="SAM" id="MobiDB-lite"/>
    </source>
</evidence>
<dbReference type="InterPro" id="IPR017972">
    <property type="entry name" value="Cyt_P450_CS"/>
</dbReference>
<feature type="region of interest" description="Disordered" evidence="3">
    <location>
        <begin position="1"/>
        <end position="21"/>
    </location>
</feature>
<keyword evidence="5" id="KW-1185">Reference proteome</keyword>
<accession>A0ABW0WMR3</accession>
<keyword evidence="2" id="KW-0349">Heme</keyword>
<dbReference type="InterPro" id="IPR002397">
    <property type="entry name" value="Cyt_P450_B"/>
</dbReference>
<protein>
    <submittedName>
        <fullName evidence="4">Cytochrome P450</fullName>
    </submittedName>
</protein>
<proteinExistence type="inferred from homology"/>
<dbReference type="SUPFAM" id="SSF48264">
    <property type="entry name" value="Cytochrome P450"/>
    <property type="match status" value="1"/>
</dbReference>
<dbReference type="Proteomes" id="UP001596065">
    <property type="component" value="Unassembled WGS sequence"/>
</dbReference>
<reference evidence="5" key="1">
    <citation type="journal article" date="2019" name="Int. J. Syst. Evol. Microbiol.">
        <title>The Global Catalogue of Microorganisms (GCM) 10K type strain sequencing project: providing services to taxonomists for standard genome sequencing and annotation.</title>
        <authorList>
            <consortium name="The Broad Institute Genomics Platform"/>
            <consortium name="The Broad Institute Genome Sequencing Center for Infectious Disease"/>
            <person name="Wu L."/>
            <person name="Ma J."/>
        </authorList>
    </citation>
    <scope>NUCLEOTIDE SEQUENCE [LARGE SCALE GENOMIC DNA]</scope>
    <source>
        <strain evidence="5">KCTC 5701</strain>
    </source>
</reference>
<dbReference type="PANTHER" id="PTHR46696">
    <property type="entry name" value="P450, PUTATIVE (EUROFUNG)-RELATED"/>
    <property type="match status" value="1"/>
</dbReference>
<dbReference type="InterPro" id="IPR036396">
    <property type="entry name" value="Cyt_P450_sf"/>
</dbReference>
<dbReference type="RefSeq" id="WP_344350158.1">
    <property type="nucleotide sequence ID" value="NZ_BAAASM010000034.1"/>
</dbReference>
<dbReference type="CDD" id="cd11033">
    <property type="entry name" value="CYP142-like"/>
    <property type="match status" value="1"/>
</dbReference>
<evidence type="ECO:0000256" key="1">
    <source>
        <dbReference type="ARBA" id="ARBA00010617"/>
    </source>
</evidence>
<dbReference type="EMBL" id="JBHSOE010000038">
    <property type="protein sequence ID" value="MFC5658069.1"/>
    <property type="molecule type" value="Genomic_DNA"/>
</dbReference>
<evidence type="ECO:0000256" key="2">
    <source>
        <dbReference type="RuleBase" id="RU000461"/>
    </source>
</evidence>
<dbReference type="Gene3D" id="1.10.630.10">
    <property type="entry name" value="Cytochrome P450"/>
    <property type="match status" value="1"/>
</dbReference>
<dbReference type="Pfam" id="PF00067">
    <property type="entry name" value="p450"/>
    <property type="match status" value="1"/>
</dbReference>
<evidence type="ECO:0000313" key="5">
    <source>
        <dbReference type="Proteomes" id="UP001596065"/>
    </source>
</evidence>